<dbReference type="EMBL" id="CP017603">
    <property type="protein sequence ID" value="AOY77805.1"/>
    <property type="molecule type" value="Genomic_DNA"/>
</dbReference>
<evidence type="ECO:0000313" key="4">
    <source>
        <dbReference type="Proteomes" id="UP000192478"/>
    </source>
</evidence>
<protein>
    <submittedName>
        <fullName evidence="2">Split-Soret cytochrome c</fullName>
    </submittedName>
</protein>
<reference evidence="2 4" key="2">
    <citation type="submission" date="2017-03" db="EMBL/GenBank/DDBJ databases">
        <title>Complete sequence of Clostridium formicaceticum DSM 92.</title>
        <authorList>
            <person name="Poehlein A."/>
            <person name="Karl M."/>
            <person name="Bengelsdorf F.R."/>
            <person name="Duerre P."/>
            <person name="Daniel R."/>
        </authorList>
    </citation>
    <scope>NUCLEOTIDE SEQUENCE [LARGE SCALE GENOMIC DNA]</scope>
    <source>
        <strain evidence="2 4">DSM 92</strain>
    </source>
</reference>
<dbReference type="EMBL" id="CP020559">
    <property type="protein sequence ID" value="ARE88415.1"/>
    <property type="molecule type" value="Genomic_DNA"/>
</dbReference>
<evidence type="ECO:0000313" key="2">
    <source>
        <dbReference type="EMBL" id="ARE88415.1"/>
    </source>
</evidence>
<evidence type="ECO:0000313" key="3">
    <source>
        <dbReference type="Proteomes" id="UP000177894"/>
    </source>
</evidence>
<evidence type="ECO:0000313" key="1">
    <source>
        <dbReference type="EMBL" id="AOY77805.1"/>
    </source>
</evidence>
<dbReference type="Proteomes" id="UP000192478">
    <property type="component" value="Chromosome"/>
</dbReference>
<dbReference type="InterPro" id="IPR010181">
    <property type="entry name" value="CGCAxxGCC_motif"/>
</dbReference>
<dbReference type="InterPro" id="IPR036280">
    <property type="entry name" value="Multihaem_cyt_sf"/>
</dbReference>
<gene>
    <name evidence="1" type="ORF">BJL90_19240</name>
    <name evidence="2" type="ORF">CLFO_28180</name>
</gene>
<dbReference type="SUPFAM" id="SSF48695">
    <property type="entry name" value="Multiheme cytochromes"/>
    <property type="match status" value="1"/>
</dbReference>
<reference evidence="1 3" key="1">
    <citation type="submission" date="2016-10" db="EMBL/GenBank/DDBJ databases">
        <title>Complete Genome Sequence of Acetogen Clostridium formicoaceticum ATCC 27076.</title>
        <authorList>
            <person name="Bao T."/>
            <person name="Cheng C."/>
            <person name="Zhao J."/>
            <person name="Yang S.-T."/>
            <person name="Wang J."/>
            <person name="Wang M."/>
        </authorList>
    </citation>
    <scope>NUCLEOTIDE SEQUENCE [LARGE SCALE GENOMIC DNA]</scope>
    <source>
        <strain evidence="1 3">ATCC 27076</strain>
    </source>
</reference>
<dbReference type="Pfam" id="PF09719">
    <property type="entry name" value="C_GCAxxG_C_C"/>
    <property type="match status" value="1"/>
</dbReference>
<accession>A0AAC9RQE4</accession>
<proteinExistence type="predicted"/>
<organism evidence="2 4">
    <name type="scientific">Clostridium formicaceticum</name>
    <dbReference type="NCBI Taxonomy" id="1497"/>
    <lineage>
        <taxon>Bacteria</taxon>
        <taxon>Bacillati</taxon>
        <taxon>Bacillota</taxon>
        <taxon>Clostridia</taxon>
        <taxon>Eubacteriales</taxon>
        <taxon>Clostridiaceae</taxon>
        <taxon>Clostridium</taxon>
    </lineage>
</organism>
<name>A0AAC9RQE4_9CLOT</name>
<dbReference type="AlphaFoldDB" id="A0AAC9RQE4"/>
<dbReference type="Proteomes" id="UP000177894">
    <property type="component" value="Chromosome"/>
</dbReference>
<keyword evidence="3" id="KW-1185">Reference proteome</keyword>
<dbReference type="KEGG" id="cfm:BJL90_19240"/>
<sequence>MADEVGYPFNQIPPEAFINAAAGYAGQASLCGSLGVAAACIGTVCDADTQKKLVGDLWNWYKEYPFPQIQPAELGLATTVAESVLCADSVGKFMDAQGCGFGDTERKERCAGVAAGIVKKTIEMLNETL</sequence>